<sequence>MSNPEHAGLHLSPPSGASTDGSNEDYAQSKDDDEYDAGATADSEDDYQDGLNEQDDDVGEECGSQAEGSDRRNQPSRTRLAADEEVTSLAQGIDVGPDPSMGALGSRKFKLASETGDIRELLSYPSDPRCVRYPDFDLKPMSRYSKLPHLYFGRKGAYPAQLMAKRWLDHYILPSKLIEGKSGCIMSPWPSKDLRPASIARLRTLHIRISPGSPSMARISQEEAEKYLPSLTNPLIAKLGYESDIETVPFQPGKSVLVDAAGIPLQEDQLDNAKPEGLMFDVGGVVLDMDWAPRDGNADQFLLLSVTSSKDELVWDGDEYDFATGCLQLWKISSRTSQEGIVELPFRPIFKKFICSDWGRIKRLKWCPVPLDADRVLGLAAILCGDGKVRVLEIRNEDQDEEAEYVKAVGHVAVFSIEQEQHIWPTCLTWINGNRLCIGHTDGSITLWSIRPSVLIQRLFAHHCQILDIASAYPSHPTVVCAIPISGSVSILDLNRPTSETTSIPVNATNFQPNLLDWSDHLQCFVAPSPTIASINTTLSLFHIRYFPTFRNTISLKSFPMTASIGTVHPFILAGDSSGTVWACSAMHRLLPKKSTRPKKMRVLTHEYRPPATIAVDGKDGVSAIVCDDSGDRRGSVRILTGFQPEPNVMPKTEALLELVENGANNLKIKPKSERRRQPAPTGNTKPRPKPQRKSASPGVPRTGTAPHQGTPFAEADAAEQESSIGIDADANPGPQTTSSKVAMETETVENGNLTSGTESSDNEFAEGLMNERLSRITKVQWNPNLTHGHWAAVAMGSGLVRIMDLGVEF</sequence>
<name>A0AAD5RPV5_9PEZI</name>
<keyword evidence="6" id="KW-1185">Reference proteome</keyword>
<dbReference type="Gene3D" id="2.130.10.10">
    <property type="entry name" value="YVTN repeat-like/Quinoprotein amine dehydrogenase"/>
    <property type="match status" value="1"/>
</dbReference>
<evidence type="ECO:0000256" key="2">
    <source>
        <dbReference type="ARBA" id="ARBA00023163"/>
    </source>
</evidence>
<protein>
    <submittedName>
        <fullName evidence="5">Uncharacterized protein</fullName>
    </submittedName>
</protein>
<evidence type="ECO:0000313" key="6">
    <source>
        <dbReference type="Proteomes" id="UP001201980"/>
    </source>
</evidence>
<comment type="caution">
    <text evidence="5">The sequence shown here is derived from an EMBL/GenBank/DDBJ whole genome shotgun (WGS) entry which is preliminary data.</text>
</comment>
<accession>A0AAD5RPV5</accession>
<evidence type="ECO:0000256" key="4">
    <source>
        <dbReference type="SAM" id="MobiDB-lite"/>
    </source>
</evidence>
<dbReference type="InterPro" id="IPR052416">
    <property type="entry name" value="GTF3C_component"/>
</dbReference>
<feature type="compositionally biased region" description="Acidic residues" evidence="4">
    <location>
        <begin position="31"/>
        <end position="60"/>
    </location>
</feature>
<dbReference type="PANTHER" id="PTHR15052">
    <property type="entry name" value="RNA POLYMERASE III TRANSCRIPTION INITIATION FACTOR COMPLEX SUBUNIT"/>
    <property type="match status" value="1"/>
</dbReference>
<dbReference type="GO" id="GO:0006383">
    <property type="term" value="P:transcription by RNA polymerase III"/>
    <property type="evidence" value="ECO:0007669"/>
    <property type="project" value="TreeGrafter"/>
</dbReference>
<feature type="region of interest" description="Disordered" evidence="4">
    <location>
        <begin position="1"/>
        <end position="79"/>
    </location>
</feature>
<gene>
    <name evidence="5" type="ORF">MKZ38_001688</name>
</gene>
<dbReference type="GO" id="GO:0000127">
    <property type="term" value="C:transcription factor TFIIIC complex"/>
    <property type="evidence" value="ECO:0007669"/>
    <property type="project" value="TreeGrafter"/>
</dbReference>
<keyword evidence="3" id="KW-0539">Nucleus</keyword>
<evidence type="ECO:0000313" key="5">
    <source>
        <dbReference type="EMBL" id="KAJ2901555.1"/>
    </source>
</evidence>
<dbReference type="SUPFAM" id="SSF50978">
    <property type="entry name" value="WD40 repeat-like"/>
    <property type="match status" value="1"/>
</dbReference>
<dbReference type="EMBL" id="JAKWBI020000147">
    <property type="protein sequence ID" value="KAJ2901555.1"/>
    <property type="molecule type" value="Genomic_DNA"/>
</dbReference>
<evidence type="ECO:0000256" key="3">
    <source>
        <dbReference type="ARBA" id="ARBA00023242"/>
    </source>
</evidence>
<dbReference type="InterPro" id="IPR015943">
    <property type="entry name" value="WD40/YVTN_repeat-like_dom_sf"/>
</dbReference>
<dbReference type="InterPro" id="IPR036322">
    <property type="entry name" value="WD40_repeat_dom_sf"/>
</dbReference>
<feature type="region of interest" description="Disordered" evidence="4">
    <location>
        <begin position="666"/>
        <end position="744"/>
    </location>
</feature>
<dbReference type="AlphaFoldDB" id="A0AAD5RPV5"/>
<keyword evidence="2" id="KW-0804">Transcription</keyword>
<reference evidence="5" key="1">
    <citation type="submission" date="2022-07" db="EMBL/GenBank/DDBJ databases">
        <title>Draft genome sequence of Zalerion maritima ATCC 34329, a (micro)plastics degrading marine fungus.</title>
        <authorList>
            <person name="Paco A."/>
            <person name="Goncalves M.F.M."/>
            <person name="Rocha-Santos T.A.P."/>
            <person name="Alves A."/>
        </authorList>
    </citation>
    <scope>NUCLEOTIDE SEQUENCE</scope>
    <source>
        <strain evidence="5">ATCC 34329</strain>
    </source>
</reference>
<proteinExistence type="predicted"/>
<dbReference type="GO" id="GO:0005634">
    <property type="term" value="C:nucleus"/>
    <property type="evidence" value="ECO:0007669"/>
    <property type="project" value="UniProtKB-SubCell"/>
</dbReference>
<evidence type="ECO:0000256" key="1">
    <source>
        <dbReference type="ARBA" id="ARBA00004123"/>
    </source>
</evidence>
<organism evidence="5 6">
    <name type="scientific">Zalerion maritima</name>
    <dbReference type="NCBI Taxonomy" id="339359"/>
    <lineage>
        <taxon>Eukaryota</taxon>
        <taxon>Fungi</taxon>
        <taxon>Dikarya</taxon>
        <taxon>Ascomycota</taxon>
        <taxon>Pezizomycotina</taxon>
        <taxon>Sordariomycetes</taxon>
        <taxon>Lulworthiomycetidae</taxon>
        <taxon>Lulworthiales</taxon>
        <taxon>Lulworthiaceae</taxon>
        <taxon>Zalerion</taxon>
    </lineage>
</organism>
<dbReference type="Proteomes" id="UP001201980">
    <property type="component" value="Unassembled WGS sequence"/>
</dbReference>
<comment type="subcellular location">
    <subcellularLocation>
        <location evidence="1">Nucleus</location>
    </subcellularLocation>
</comment>
<dbReference type="PANTHER" id="PTHR15052:SF2">
    <property type="entry name" value="GENERAL TRANSCRIPTION FACTOR 3C POLYPEPTIDE 2"/>
    <property type="match status" value="1"/>
</dbReference>